<comment type="caution">
    <text evidence="3">The sequence shown here is derived from an EMBL/GenBank/DDBJ whole genome shotgun (WGS) entry which is preliminary data.</text>
</comment>
<feature type="transmembrane region" description="Helical" evidence="2">
    <location>
        <begin position="145"/>
        <end position="169"/>
    </location>
</feature>
<sequence length="190" mass="21749">MASRRKKKERQKLEAQRQELEAKKKKRAKLAIRIILAFLVIVDLVLAGAGINYLKTEYELKKKCTAEAVGYVTDVKVTTRTSRSRRGRPTTVRTYHTYIEVNDSKCPVHEIYIEKDGFKEGGNVKVYYDPDGYSYYVEGGPKDKIIIGSVLTALGVLMLVFKGWLVYILRDRKKPEDKKDNAGEKDKQSI</sequence>
<keyword evidence="2" id="KW-0472">Membrane</keyword>
<gene>
    <name evidence="3" type="ORF">CUS_6413</name>
</gene>
<feature type="transmembrane region" description="Helical" evidence="2">
    <location>
        <begin position="30"/>
        <end position="51"/>
    </location>
</feature>
<keyword evidence="2" id="KW-0812">Transmembrane</keyword>
<keyword evidence="4" id="KW-1185">Reference proteome</keyword>
<name>E9S9W2_RUMAL</name>
<dbReference type="AlphaFoldDB" id="E9S9W2"/>
<dbReference type="OrthoDB" id="1826974at2"/>
<organism evidence="3 4">
    <name type="scientific">Ruminococcus albus 8</name>
    <dbReference type="NCBI Taxonomy" id="246199"/>
    <lineage>
        <taxon>Bacteria</taxon>
        <taxon>Bacillati</taxon>
        <taxon>Bacillota</taxon>
        <taxon>Clostridia</taxon>
        <taxon>Eubacteriales</taxon>
        <taxon>Oscillospiraceae</taxon>
        <taxon>Ruminococcus</taxon>
    </lineage>
</organism>
<evidence type="ECO:0000256" key="2">
    <source>
        <dbReference type="SAM" id="Phobius"/>
    </source>
</evidence>
<feature type="coiled-coil region" evidence="1">
    <location>
        <begin position="3"/>
        <end position="33"/>
    </location>
</feature>
<evidence type="ECO:0000313" key="3">
    <source>
        <dbReference type="EMBL" id="EGC03874.1"/>
    </source>
</evidence>
<dbReference type="Proteomes" id="UP000004259">
    <property type="component" value="Unassembled WGS sequence"/>
</dbReference>
<dbReference type="EMBL" id="ADKM02000050">
    <property type="protein sequence ID" value="EGC03874.1"/>
    <property type="molecule type" value="Genomic_DNA"/>
</dbReference>
<keyword evidence="2" id="KW-1133">Transmembrane helix</keyword>
<proteinExistence type="predicted"/>
<evidence type="ECO:0000313" key="4">
    <source>
        <dbReference type="Proteomes" id="UP000004259"/>
    </source>
</evidence>
<keyword evidence="1" id="KW-0175">Coiled coil</keyword>
<accession>E9S9W2</accession>
<evidence type="ECO:0000256" key="1">
    <source>
        <dbReference type="SAM" id="Coils"/>
    </source>
</evidence>
<reference evidence="3 4" key="1">
    <citation type="submission" date="2011-02" db="EMBL/GenBank/DDBJ databases">
        <authorList>
            <person name="Nelson K.E."/>
            <person name="Sutton G."/>
            <person name="Torralba M."/>
            <person name="Durkin S."/>
            <person name="Harkins D."/>
            <person name="Montgomery R."/>
            <person name="Ziemer C."/>
            <person name="Klaassens E."/>
            <person name="Ocuiv P."/>
            <person name="Morrison M."/>
        </authorList>
    </citation>
    <scope>NUCLEOTIDE SEQUENCE [LARGE SCALE GENOMIC DNA]</scope>
    <source>
        <strain evidence="3 4">8</strain>
    </source>
</reference>
<protein>
    <recommendedName>
        <fullName evidence="5">DUF3592 domain-containing protein</fullName>
    </recommendedName>
</protein>
<evidence type="ECO:0008006" key="5">
    <source>
        <dbReference type="Google" id="ProtNLM"/>
    </source>
</evidence>
<dbReference type="RefSeq" id="WP_002847833.1">
    <property type="nucleotide sequence ID" value="NZ_ADKM02000050.1"/>
</dbReference>